<feature type="compositionally biased region" description="Polar residues" evidence="1">
    <location>
        <begin position="832"/>
        <end position="856"/>
    </location>
</feature>
<accession>A0A9W8HWH6</accession>
<dbReference type="AlphaFoldDB" id="A0A9W8HWH6"/>
<comment type="caution">
    <text evidence="2">The sequence shown here is derived from an EMBL/GenBank/DDBJ whole genome shotgun (WGS) entry which is preliminary data.</text>
</comment>
<feature type="compositionally biased region" description="Low complexity" evidence="1">
    <location>
        <begin position="653"/>
        <end position="663"/>
    </location>
</feature>
<feature type="region of interest" description="Disordered" evidence="1">
    <location>
        <begin position="532"/>
        <end position="696"/>
    </location>
</feature>
<dbReference type="OrthoDB" id="5592111at2759"/>
<feature type="region of interest" description="Disordered" evidence="1">
    <location>
        <begin position="300"/>
        <end position="332"/>
    </location>
</feature>
<name>A0A9W8HWH6_9FUNG</name>
<gene>
    <name evidence="2" type="ORF">H4R20_005003</name>
</gene>
<feature type="compositionally biased region" description="Low complexity" evidence="1">
    <location>
        <begin position="532"/>
        <end position="550"/>
    </location>
</feature>
<sequence length="880" mass="92675">MHAPRSPPHRSGFVQTAAPEAGVQTATELTKRMSLQYRIGQQVQPRLHLRAPPPGTDGRFQLTRNNIEWHLRMLPPVKESKYERILCYVQDQQQNVPAIADPVQTAQHGIEASVLMSGGAMHHDYADAAYGQTGQIHMQQPAPRTAFHSHLHPLPRSNAHRASVMTVLVPPRPSMGARAAGEHDVASNGQAPHLAGDARVESAAQQQQAHHATAARADSGAGGDVSEDNDDDTPLGAINHGALGQSIGNAGLGGLGAASLEKYMDGALDSPLGEPGVASNGARMSIMSFHSTMAVNLNSDAPGGLSRSQSVSNPLSASGHDTSTRLQTPVPRTPQDARALRLSVHSGSAQHSSLVSNALHARPSLDAITPTAPAFAAEDNGFDEDTQPLAAHPSAPAGDMNAESKRATLPATGASKPRAGLDTGSVEGVALHVVNRASSRESDAEDDDQPLMDLGRKLSERHGANVLCVDATARPAAINADDDDDDDQPLSALLFQPRAADDDLGSLPLPMPRRVVDPDAVADMNDMVNESAAPLRRSSAERSASPSSSLGVTRKKSLLSRTYTPGTDDIHSGPGDDSPPQHPAKRRSRLRYSTPMSLHQSSALEALAVADPHNSLPRPAKTAGPISPTESASSSSSSSSSQGLPAPAPAPAPGSGAQPDGAGCPWLSNRQYSVSTTSVNSHRHAHRGSTLGQQLTDELQKVREDIARSRRDYDRAARRSWQVGDPLAVPRPWVHHESTLSDTALPQDSGVAPHAAAVLPVAATISRNDSDDAITHSDAKLPSSWSFSDKQRPQSSHNYRLPRWLGKSTDAAPRNITSASSRLSHAWPPSKPSGSSIDAVATSTHPPIAGSSLSSRINNKFGRLKRTLKPGGGSNADVKL</sequence>
<feature type="compositionally biased region" description="Polar residues" evidence="1">
    <location>
        <begin position="668"/>
        <end position="680"/>
    </location>
</feature>
<feature type="compositionally biased region" description="Polar residues" evidence="1">
    <location>
        <begin position="594"/>
        <end position="603"/>
    </location>
</feature>
<feature type="compositionally biased region" description="Polar residues" evidence="1">
    <location>
        <begin position="306"/>
        <end position="327"/>
    </location>
</feature>
<feature type="region of interest" description="Disordered" evidence="1">
    <location>
        <begin position="378"/>
        <end position="402"/>
    </location>
</feature>
<evidence type="ECO:0000313" key="2">
    <source>
        <dbReference type="EMBL" id="KAJ2797941.1"/>
    </source>
</evidence>
<feature type="compositionally biased region" description="Polar residues" evidence="1">
    <location>
        <begin position="783"/>
        <end position="798"/>
    </location>
</feature>
<protein>
    <submittedName>
        <fullName evidence="2">Uncharacterized protein</fullName>
    </submittedName>
</protein>
<reference evidence="2" key="1">
    <citation type="submission" date="2022-07" db="EMBL/GenBank/DDBJ databases">
        <title>Phylogenomic reconstructions and comparative analyses of Kickxellomycotina fungi.</title>
        <authorList>
            <person name="Reynolds N.K."/>
            <person name="Stajich J.E."/>
            <person name="Barry K."/>
            <person name="Grigoriev I.V."/>
            <person name="Crous P."/>
            <person name="Smith M.E."/>
        </authorList>
    </citation>
    <scope>NUCLEOTIDE SEQUENCE</scope>
    <source>
        <strain evidence="2">NRRL 1565</strain>
    </source>
</reference>
<organism evidence="2 3">
    <name type="scientific">Coemansia guatemalensis</name>
    <dbReference type="NCBI Taxonomy" id="2761395"/>
    <lineage>
        <taxon>Eukaryota</taxon>
        <taxon>Fungi</taxon>
        <taxon>Fungi incertae sedis</taxon>
        <taxon>Zoopagomycota</taxon>
        <taxon>Kickxellomycotina</taxon>
        <taxon>Kickxellomycetes</taxon>
        <taxon>Kickxellales</taxon>
        <taxon>Kickxellaceae</taxon>
        <taxon>Coemansia</taxon>
    </lineage>
</organism>
<evidence type="ECO:0000313" key="3">
    <source>
        <dbReference type="Proteomes" id="UP001140094"/>
    </source>
</evidence>
<evidence type="ECO:0000256" key="1">
    <source>
        <dbReference type="SAM" id="MobiDB-lite"/>
    </source>
</evidence>
<feature type="compositionally biased region" description="Low complexity" evidence="1">
    <location>
        <begin position="203"/>
        <end position="217"/>
    </location>
</feature>
<feature type="compositionally biased region" description="Low complexity" evidence="1">
    <location>
        <begin position="624"/>
        <end position="645"/>
    </location>
</feature>
<proteinExistence type="predicted"/>
<keyword evidence="3" id="KW-1185">Reference proteome</keyword>
<dbReference type="EMBL" id="JANBUO010001513">
    <property type="protein sequence ID" value="KAJ2797941.1"/>
    <property type="molecule type" value="Genomic_DNA"/>
</dbReference>
<feature type="region of interest" description="Disordered" evidence="1">
    <location>
        <begin position="171"/>
        <end position="238"/>
    </location>
</feature>
<feature type="region of interest" description="Disordered" evidence="1">
    <location>
        <begin position="773"/>
        <end position="856"/>
    </location>
</feature>
<dbReference type="Proteomes" id="UP001140094">
    <property type="component" value="Unassembled WGS sequence"/>
</dbReference>